<feature type="region of interest" description="Disordered" evidence="1">
    <location>
        <begin position="183"/>
        <end position="208"/>
    </location>
</feature>
<dbReference type="Pfam" id="PF09676">
    <property type="entry name" value="TraV"/>
    <property type="match status" value="1"/>
</dbReference>
<reference evidence="2 3" key="1">
    <citation type="submission" date="2023-10" db="EMBL/GenBank/DDBJ databases">
        <title>Noviherbaspirillum sp. CPCC 100848 genome assembly.</title>
        <authorList>
            <person name="Li X.Y."/>
            <person name="Fang X.M."/>
        </authorList>
    </citation>
    <scope>NUCLEOTIDE SEQUENCE [LARGE SCALE GENOMIC DNA]</scope>
    <source>
        <strain evidence="2 3">CPCC 100848</strain>
    </source>
</reference>
<dbReference type="Proteomes" id="UP001352263">
    <property type="component" value="Unassembled WGS sequence"/>
</dbReference>
<dbReference type="EMBL" id="JAWIIV010000002">
    <property type="protein sequence ID" value="MEC4718202.1"/>
    <property type="molecule type" value="Genomic_DNA"/>
</dbReference>
<feature type="region of interest" description="Disordered" evidence="1">
    <location>
        <begin position="52"/>
        <end position="89"/>
    </location>
</feature>
<evidence type="ECO:0000313" key="2">
    <source>
        <dbReference type="EMBL" id="MEC4718202.1"/>
    </source>
</evidence>
<protein>
    <submittedName>
        <fullName evidence="2">Type IV conjugative transfer system lipoprotein TraV</fullName>
    </submittedName>
</protein>
<keyword evidence="2" id="KW-0449">Lipoprotein</keyword>
<evidence type="ECO:0000313" key="3">
    <source>
        <dbReference type="Proteomes" id="UP001352263"/>
    </source>
</evidence>
<proteinExistence type="predicted"/>
<organism evidence="2 3">
    <name type="scientific">Noviherbaspirillum album</name>
    <dbReference type="NCBI Taxonomy" id="3080276"/>
    <lineage>
        <taxon>Bacteria</taxon>
        <taxon>Pseudomonadati</taxon>
        <taxon>Pseudomonadota</taxon>
        <taxon>Betaproteobacteria</taxon>
        <taxon>Burkholderiales</taxon>
        <taxon>Oxalobacteraceae</taxon>
        <taxon>Noviherbaspirillum</taxon>
    </lineage>
</organism>
<name>A0ABU6J3K7_9BURK</name>
<dbReference type="PROSITE" id="PS51257">
    <property type="entry name" value="PROKAR_LIPOPROTEIN"/>
    <property type="match status" value="1"/>
</dbReference>
<comment type="caution">
    <text evidence="2">The sequence shown here is derived from an EMBL/GenBank/DDBJ whole genome shotgun (WGS) entry which is preliminary data.</text>
</comment>
<dbReference type="RefSeq" id="WP_326504955.1">
    <property type="nucleotide sequence ID" value="NZ_JAWIIV010000002.1"/>
</dbReference>
<evidence type="ECO:0000256" key="1">
    <source>
        <dbReference type="SAM" id="MobiDB-lite"/>
    </source>
</evidence>
<dbReference type="InterPro" id="IPR014118">
    <property type="entry name" value="T4SS_TraV"/>
</dbReference>
<accession>A0ABU6J3K7</accession>
<dbReference type="NCBIfam" id="TIGR02747">
    <property type="entry name" value="TraV"/>
    <property type="match status" value="1"/>
</dbReference>
<sequence length="208" mass="21728">MKAKVLVAAAVVLSATGCGSTGWKSEYACPGMPNGVICKSPTEVYKMTENTDRISGEPSGSAGAQASSKEAAGQRSERGNRLIPGQISTGRNAPREALPILEPAKVMRVWIAPWIDAKQDLHMPGYVFTEVTPRRWSFGEAAAITGKPLVPLQMDMRGPVAEEGEPEVGNEAKMLMPRGLVQGMQQQGGAPNAAGAAASSLVPSAGAR</sequence>
<gene>
    <name evidence="2" type="primary">traV</name>
    <name evidence="2" type="ORF">RY831_03515</name>
</gene>
<keyword evidence="3" id="KW-1185">Reference proteome</keyword>